<accession>A0A486W130</accession>
<sequence>MVTLGRAGIGAEEVKRSPVGKHHRIAFQLHFHFFGEVDDVLFKDVGLCLTGGKENLVTSGKQGVNQGFTGKVKGRADLA</sequence>
<name>A0A486W130_KLEPN</name>
<dbReference type="AlphaFoldDB" id="A0A486W130"/>
<gene>
    <name evidence="1" type="ORF">SAMEA4873629_05289</name>
</gene>
<organism evidence="1">
    <name type="scientific">Klebsiella pneumoniae</name>
    <dbReference type="NCBI Taxonomy" id="573"/>
    <lineage>
        <taxon>Bacteria</taxon>
        <taxon>Pseudomonadati</taxon>
        <taxon>Pseudomonadota</taxon>
        <taxon>Gammaproteobacteria</taxon>
        <taxon>Enterobacterales</taxon>
        <taxon>Enterobacteriaceae</taxon>
        <taxon>Klebsiella/Raoultella group</taxon>
        <taxon>Klebsiella</taxon>
        <taxon>Klebsiella pneumoniae complex</taxon>
    </lineage>
</organism>
<proteinExistence type="predicted"/>
<dbReference type="EMBL" id="CAAHDI010000031">
    <property type="protein sequence ID" value="VGM56551.1"/>
    <property type="molecule type" value="Genomic_DNA"/>
</dbReference>
<protein>
    <submittedName>
        <fullName evidence="1">Uncharacterized protein</fullName>
    </submittedName>
</protein>
<reference evidence="1" key="1">
    <citation type="submission" date="2019-03" db="EMBL/GenBank/DDBJ databases">
        <authorList>
            <consortium name="Pathogen Informatics"/>
        </authorList>
    </citation>
    <scope>NUCLEOTIDE SEQUENCE</scope>
    <source>
        <strain evidence="1">5012STDY7626467</strain>
    </source>
</reference>
<evidence type="ECO:0000313" key="1">
    <source>
        <dbReference type="EMBL" id="VGM56551.1"/>
    </source>
</evidence>